<keyword evidence="3" id="KW-1185">Reference proteome</keyword>
<accession>A0ABW5X8T0</accession>
<dbReference type="PANTHER" id="PTHR34406">
    <property type="entry name" value="PROTEIN YCEI"/>
    <property type="match status" value="1"/>
</dbReference>
<comment type="caution">
    <text evidence="2">The sequence shown here is derived from an EMBL/GenBank/DDBJ whole genome shotgun (WGS) entry which is preliminary data.</text>
</comment>
<dbReference type="SUPFAM" id="SSF101874">
    <property type="entry name" value="YceI-like"/>
    <property type="match status" value="1"/>
</dbReference>
<reference evidence="3" key="1">
    <citation type="journal article" date="2019" name="Int. J. Syst. Evol. Microbiol.">
        <title>The Global Catalogue of Microorganisms (GCM) 10K type strain sequencing project: providing services to taxonomists for standard genome sequencing and annotation.</title>
        <authorList>
            <consortium name="The Broad Institute Genomics Platform"/>
            <consortium name="The Broad Institute Genome Sequencing Center for Infectious Disease"/>
            <person name="Wu L."/>
            <person name="Ma J."/>
        </authorList>
    </citation>
    <scope>NUCLEOTIDE SEQUENCE [LARGE SCALE GENOMIC DNA]</scope>
    <source>
        <strain evidence="3">KCTC 52925</strain>
    </source>
</reference>
<organism evidence="2 3">
    <name type="scientific">Christiangramia antarctica</name>
    <dbReference type="NCBI Taxonomy" id="2058158"/>
    <lineage>
        <taxon>Bacteria</taxon>
        <taxon>Pseudomonadati</taxon>
        <taxon>Bacteroidota</taxon>
        <taxon>Flavobacteriia</taxon>
        <taxon>Flavobacteriales</taxon>
        <taxon>Flavobacteriaceae</taxon>
        <taxon>Christiangramia</taxon>
    </lineage>
</organism>
<dbReference type="InterPro" id="IPR036761">
    <property type="entry name" value="TTHA0802/YceI-like_sf"/>
</dbReference>
<protein>
    <submittedName>
        <fullName evidence="2">YceI family protein</fullName>
    </submittedName>
</protein>
<name>A0ABW5X8T0_9FLAO</name>
<dbReference type="InterPro" id="IPR007372">
    <property type="entry name" value="Lipid/polyisoprenoid-bd_YceI"/>
</dbReference>
<dbReference type="Proteomes" id="UP001597438">
    <property type="component" value="Unassembled WGS sequence"/>
</dbReference>
<dbReference type="PANTHER" id="PTHR34406:SF1">
    <property type="entry name" value="PROTEIN YCEI"/>
    <property type="match status" value="1"/>
</dbReference>
<dbReference type="RefSeq" id="WP_251740116.1">
    <property type="nucleotide sequence ID" value="NZ_JBHUOJ010000037.1"/>
</dbReference>
<dbReference type="EMBL" id="JBHUOJ010000037">
    <property type="protein sequence ID" value="MFD2834975.1"/>
    <property type="molecule type" value="Genomic_DNA"/>
</dbReference>
<sequence>MMIFTRSSYIFLFFVVLFSHQICAQFYQTTSVNIQFFSSAPIEDISAVSREGISVLNPDHAEISIKVKIRSFRFRKALMQEHFNENYMESERYPEATFRGRSIEKLKLVPGSSQKIIFQGSLMIHGVAQERQIPAIISLANDKKTIRLTSEFEIKCKDHDIRIPRLLWENIAETIAVNVNANFQMRSK</sequence>
<proteinExistence type="predicted"/>
<dbReference type="Gene3D" id="2.40.128.110">
    <property type="entry name" value="Lipid/polyisoprenoid-binding, YceI-like"/>
    <property type="match status" value="1"/>
</dbReference>
<feature type="domain" description="Lipid/polyisoprenoid-binding YceI-like" evidence="1">
    <location>
        <begin position="57"/>
        <end position="183"/>
    </location>
</feature>
<evidence type="ECO:0000259" key="1">
    <source>
        <dbReference type="Pfam" id="PF04264"/>
    </source>
</evidence>
<gene>
    <name evidence="2" type="ORF">ACFSYS_16915</name>
</gene>
<evidence type="ECO:0000313" key="2">
    <source>
        <dbReference type="EMBL" id="MFD2834975.1"/>
    </source>
</evidence>
<dbReference type="Pfam" id="PF04264">
    <property type="entry name" value="YceI"/>
    <property type="match status" value="1"/>
</dbReference>
<evidence type="ECO:0000313" key="3">
    <source>
        <dbReference type="Proteomes" id="UP001597438"/>
    </source>
</evidence>